<dbReference type="EMBL" id="CAJVPL010003100">
    <property type="protein sequence ID" value="CAG8626330.1"/>
    <property type="molecule type" value="Genomic_DNA"/>
</dbReference>
<evidence type="ECO:0000256" key="1">
    <source>
        <dbReference type="SAM" id="MobiDB-lite"/>
    </source>
</evidence>
<name>A0A9N9GQ06_9GLOM</name>
<feature type="compositionally biased region" description="Low complexity" evidence="1">
    <location>
        <begin position="65"/>
        <end position="93"/>
    </location>
</feature>
<feature type="region of interest" description="Disordered" evidence="1">
    <location>
        <begin position="62"/>
        <end position="119"/>
    </location>
</feature>
<sequence length="200" mass="22267">MFTSHVDLECAYNILSLQKNSLSSNQSSFLDGNDFLQESNFLSLNNDFQESSFFALDDDVQECKNSNSNDQDSNNQDSNNQDSNNQDSNNQDINDQDSDDQDSHPNNDQESIDVQSNLSNDNSLIIEDFNMKQIPKSKDPILNDEKFAIPFGTTSNSCQIKSMFTAISAGIVMARKLVSASSSGILKIITKENTNNTNQH</sequence>
<dbReference type="AlphaFoldDB" id="A0A9N9GQ06"/>
<proteinExistence type="predicted"/>
<accession>A0A9N9GQ06</accession>
<reference evidence="2" key="1">
    <citation type="submission" date="2021-06" db="EMBL/GenBank/DDBJ databases">
        <authorList>
            <person name="Kallberg Y."/>
            <person name="Tangrot J."/>
            <person name="Rosling A."/>
        </authorList>
    </citation>
    <scope>NUCLEOTIDE SEQUENCE</scope>
    <source>
        <strain evidence="2">MT106</strain>
    </source>
</reference>
<gene>
    <name evidence="2" type="ORF">AGERDE_LOCUS10307</name>
</gene>
<evidence type="ECO:0000313" key="2">
    <source>
        <dbReference type="EMBL" id="CAG8626330.1"/>
    </source>
</evidence>
<comment type="caution">
    <text evidence="2">The sequence shown here is derived from an EMBL/GenBank/DDBJ whole genome shotgun (WGS) entry which is preliminary data.</text>
</comment>
<protein>
    <submittedName>
        <fullName evidence="2">8134_t:CDS:1</fullName>
    </submittedName>
</protein>
<organism evidence="2 3">
    <name type="scientific">Ambispora gerdemannii</name>
    <dbReference type="NCBI Taxonomy" id="144530"/>
    <lineage>
        <taxon>Eukaryota</taxon>
        <taxon>Fungi</taxon>
        <taxon>Fungi incertae sedis</taxon>
        <taxon>Mucoromycota</taxon>
        <taxon>Glomeromycotina</taxon>
        <taxon>Glomeromycetes</taxon>
        <taxon>Archaeosporales</taxon>
        <taxon>Ambisporaceae</taxon>
        <taxon>Ambispora</taxon>
    </lineage>
</organism>
<evidence type="ECO:0000313" key="3">
    <source>
        <dbReference type="Proteomes" id="UP000789831"/>
    </source>
</evidence>
<dbReference type="Proteomes" id="UP000789831">
    <property type="component" value="Unassembled WGS sequence"/>
</dbReference>
<keyword evidence="3" id="KW-1185">Reference proteome</keyword>